<dbReference type="HOGENOM" id="CLU_2952879_0_0_9"/>
<organism evidence="1 2">
    <name type="scientific">Desulfitobacterium hafniense DP7</name>
    <dbReference type="NCBI Taxonomy" id="537010"/>
    <lineage>
        <taxon>Bacteria</taxon>
        <taxon>Bacillati</taxon>
        <taxon>Bacillota</taxon>
        <taxon>Clostridia</taxon>
        <taxon>Eubacteriales</taxon>
        <taxon>Desulfitobacteriaceae</taxon>
        <taxon>Desulfitobacterium</taxon>
    </lineage>
</organism>
<evidence type="ECO:0000313" key="1">
    <source>
        <dbReference type="EMBL" id="EHL07110.1"/>
    </source>
</evidence>
<gene>
    <name evidence="1" type="ORF">HMPREF0322_02268</name>
</gene>
<reference evidence="1 2" key="1">
    <citation type="submission" date="2011-08" db="EMBL/GenBank/DDBJ databases">
        <authorList>
            <person name="Weinstock G."/>
            <person name="Sodergren E."/>
            <person name="Clifton S."/>
            <person name="Fulton L."/>
            <person name="Fulton B."/>
            <person name="Courtney L."/>
            <person name="Fronick C."/>
            <person name="Harrison M."/>
            <person name="Strong C."/>
            <person name="Farmer C."/>
            <person name="Delahaunty K."/>
            <person name="Markovic C."/>
            <person name="Hall O."/>
            <person name="Minx P."/>
            <person name="Tomlinson C."/>
            <person name="Mitreva M."/>
            <person name="Hou S."/>
            <person name="Chen J."/>
            <person name="Wollam A."/>
            <person name="Pepin K.H."/>
            <person name="Johnson M."/>
            <person name="Bhonagiri V."/>
            <person name="Zhang X."/>
            <person name="Suruliraj S."/>
            <person name="Warren W."/>
            <person name="Chinwalla A."/>
            <person name="Mardis E.R."/>
            <person name="Wilson R.K."/>
        </authorList>
    </citation>
    <scope>NUCLEOTIDE SEQUENCE [LARGE SCALE GENOMIC DNA]</scope>
    <source>
        <strain evidence="1 2">DP7</strain>
    </source>
</reference>
<comment type="caution">
    <text evidence="1">The sequence shown here is derived from an EMBL/GenBank/DDBJ whole genome shotgun (WGS) entry which is preliminary data.</text>
</comment>
<proteinExistence type="predicted"/>
<dbReference type="EMBL" id="AFZX01000052">
    <property type="protein sequence ID" value="EHL07110.1"/>
    <property type="molecule type" value="Genomic_DNA"/>
</dbReference>
<dbReference type="Proteomes" id="UP000004416">
    <property type="component" value="Unassembled WGS sequence"/>
</dbReference>
<name>G9XMT0_DESHA</name>
<sequence>MTFMTRLRCKGSCLAEQSLSAGLFSSMVLSVGLPVKSVAGSLDLSLATGLRCLPQEFKP</sequence>
<evidence type="ECO:0000313" key="2">
    <source>
        <dbReference type="Proteomes" id="UP000004416"/>
    </source>
</evidence>
<accession>G9XMT0</accession>
<protein>
    <submittedName>
        <fullName evidence="1">Uncharacterized protein</fullName>
    </submittedName>
</protein>
<dbReference type="AlphaFoldDB" id="G9XMT0"/>